<sequence length="521" mass="56439">MIKRLYPLLGGLFISVTAMAQSSNDALLYSPNQPIGSARAQALGGAGVGLGGDYSSAHTNPAGIAMFKTGEFLISAGVGISGNTSMYQNNNTADNKGSRTNFQLPNIGVIFATNKHSGSSSWNNITFSIGMNRLANYNNKFAIAGYNNVSSYSDSWVDDLVGQNGDAYKSGFPLGASLAYQTYLIDQYTNPTTGKIEPLSKASPTRQVGGPIALQQRGTIETEGGLNEYAFAVGGNYGDRLYIGASVALPSINYKETLTWSEDDASSNHNNDFNYFDYKKYLKRTGLGIGAKFGILYKVTDRFRLGAAIHTPTFYSMHDSYTADMTADVEGTRGVTSYSSNDILNGYPKENDYNYTAPFRAMGGASYFIGDITDPKKTQGFITADYEYVNQSSGKFKMSNDRNFESELNGNISAIYKSVSNVKVGAEVKFLSLYAVRAGFAAYGNPYSSDSYNAGVDASRKVYSGGLGIRNKGIYADLTYSYTQGKDRYQPYTVVDAGYTPKAATLDYTRSNIIMTVGFKF</sequence>
<proteinExistence type="predicted"/>
<evidence type="ECO:0000313" key="3">
    <source>
        <dbReference type="Proteomes" id="UP000240971"/>
    </source>
</evidence>
<accession>A0A2P8HJU6</accession>
<feature type="signal peptide" evidence="1">
    <location>
        <begin position="1"/>
        <end position="20"/>
    </location>
</feature>
<dbReference type="Proteomes" id="UP000240971">
    <property type="component" value="Unassembled WGS sequence"/>
</dbReference>
<organism evidence="2 3">
    <name type="scientific">Chitinophaga niastensis</name>
    <dbReference type="NCBI Taxonomy" id="536980"/>
    <lineage>
        <taxon>Bacteria</taxon>
        <taxon>Pseudomonadati</taxon>
        <taxon>Bacteroidota</taxon>
        <taxon>Chitinophagia</taxon>
        <taxon>Chitinophagales</taxon>
        <taxon>Chitinophagaceae</taxon>
        <taxon>Chitinophaga</taxon>
    </lineage>
</organism>
<keyword evidence="1" id="KW-0732">Signal</keyword>
<dbReference type="Gene3D" id="2.40.160.60">
    <property type="entry name" value="Outer membrane protein transport protein (OMPP1/FadL/TodX)"/>
    <property type="match status" value="1"/>
</dbReference>
<comment type="caution">
    <text evidence="2">The sequence shown here is derived from an EMBL/GenBank/DDBJ whole genome shotgun (WGS) entry which is preliminary data.</text>
</comment>
<keyword evidence="3" id="KW-1185">Reference proteome</keyword>
<gene>
    <name evidence="2" type="ORF">CLV51_103467</name>
</gene>
<dbReference type="EMBL" id="PYAW01000003">
    <property type="protein sequence ID" value="PSL46488.1"/>
    <property type="molecule type" value="Genomic_DNA"/>
</dbReference>
<evidence type="ECO:0000313" key="2">
    <source>
        <dbReference type="EMBL" id="PSL46488.1"/>
    </source>
</evidence>
<reference evidence="2 3" key="1">
    <citation type="submission" date="2018-03" db="EMBL/GenBank/DDBJ databases">
        <title>Genomic Encyclopedia of Archaeal and Bacterial Type Strains, Phase II (KMG-II): from individual species to whole genera.</title>
        <authorList>
            <person name="Goeker M."/>
        </authorList>
    </citation>
    <scope>NUCLEOTIDE SEQUENCE [LARGE SCALE GENOMIC DNA]</scope>
    <source>
        <strain evidence="2 3">DSM 24859</strain>
    </source>
</reference>
<dbReference type="OrthoDB" id="9765571at2"/>
<protein>
    <recommendedName>
        <fullName evidence="4">Outer membrane protein transport protein (OMPP1/FadL/TodX)</fullName>
    </recommendedName>
</protein>
<dbReference type="RefSeq" id="WP_106529266.1">
    <property type="nucleotide sequence ID" value="NZ_PYAW01000003.1"/>
</dbReference>
<feature type="chain" id="PRO_5015188094" description="Outer membrane protein transport protein (OMPP1/FadL/TodX)" evidence="1">
    <location>
        <begin position="21"/>
        <end position="521"/>
    </location>
</feature>
<evidence type="ECO:0000256" key="1">
    <source>
        <dbReference type="SAM" id="SignalP"/>
    </source>
</evidence>
<name>A0A2P8HJU6_CHINA</name>
<evidence type="ECO:0008006" key="4">
    <source>
        <dbReference type="Google" id="ProtNLM"/>
    </source>
</evidence>
<dbReference type="AlphaFoldDB" id="A0A2P8HJU6"/>
<dbReference type="SUPFAM" id="SSF56935">
    <property type="entry name" value="Porins"/>
    <property type="match status" value="1"/>
</dbReference>